<dbReference type="PANTHER" id="PTHR30012:SF0">
    <property type="entry name" value="TYPE II SECRETION SYSTEM PROTEIN F-RELATED"/>
    <property type="match status" value="1"/>
</dbReference>
<evidence type="ECO:0000259" key="8">
    <source>
        <dbReference type="Pfam" id="PF00482"/>
    </source>
</evidence>
<comment type="subcellular location">
    <subcellularLocation>
        <location evidence="1">Cell membrane</location>
        <topology evidence="1">Multi-pass membrane protein</topology>
    </subcellularLocation>
</comment>
<feature type="transmembrane region" description="Helical" evidence="7">
    <location>
        <begin position="359"/>
        <end position="383"/>
    </location>
</feature>
<evidence type="ECO:0000256" key="1">
    <source>
        <dbReference type="ARBA" id="ARBA00004651"/>
    </source>
</evidence>
<name>A0A318L1R4_9NEIS</name>
<dbReference type="AlphaFoldDB" id="A0A318L1R4"/>
<keyword evidence="6 7" id="KW-0472">Membrane</keyword>
<proteinExistence type="inferred from homology"/>
<evidence type="ECO:0000313" key="9">
    <source>
        <dbReference type="EMBL" id="PXX79473.1"/>
    </source>
</evidence>
<dbReference type="EMBL" id="QJKI01000006">
    <property type="protein sequence ID" value="PXX79473.1"/>
    <property type="molecule type" value="Genomic_DNA"/>
</dbReference>
<dbReference type="PANTHER" id="PTHR30012">
    <property type="entry name" value="GENERAL SECRETION PATHWAY PROTEIN"/>
    <property type="match status" value="1"/>
</dbReference>
<dbReference type="Pfam" id="PF00482">
    <property type="entry name" value="T2SSF"/>
    <property type="match status" value="2"/>
</dbReference>
<dbReference type="InterPro" id="IPR003004">
    <property type="entry name" value="GspF/PilC"/>
</dbReference>
<keyword evidence="10" id="KW-1185">Reference proteome</keyword>
<feature type="domain" description="Type II secretion system protein GspF" evidence="8">
    <location>
        <begin position="263"/>
        <end position="384"/>
    </location>
</feature>
<dbReference type="Proteomes" id="UP000247555">
    <property type="component" value="Unassembled WGS sequence"/>
</dbReference>
<evidence type="ECO:0000256" key="4">
    <source>
        <dbReference type="ARBA" id="ARBA00022692"/>
    </source>
</evidence>
<dbReference type="GO" id="GO:0015628">
    <property type="term" value="P:protein secretion by the type II secretion system"/>
    <property type="evidence" value="ECO:0007669"/>
    <property type="project" value="TreeGrafter"/>
</dbReference>
<keyword evidence="4 7" id="KW-0812">Transmembrane</keyword>
<reference evidence="9 10" key="1">
    <citation type="submission" date="2018-05" db="EMBL/GenBank/DDBJ databases">
        <title>Genomic Encyclopedia of Type Strains, Phase IV (KMG-IV): sequencing the most valuable type-strain genomes for metagenomic binning, comparative biology and taxonomic classification.</title>
        <authorList>
            <person name="Goeker M."/>
        </authorList>
    </citation>
    <scope>NUCLEOTIDE SEQUENCE [LARGE SCALE GENOMIC DNA]</scope>
    <source>
        <strain evidence="9 10">DSM 29661</strain>
    </source>
</reference>
<protein>
    <submittedName>
        <fullName evidence="9">Type IV pilus assembly protein PilC</fullName>
    </submittedName>
</protein>
<dbReference type="InterPro" id="IPR018076">
    <property type="entry name" value="T2SS_GspF_dom"/>
</dbReference>
<evidence type="ECO:0000256" key="3">
    <source>
        <dbReference type="ARBA" id="ARBA00022475"/>
    </source>
</evidence>
<feature type="transmembrane region" description="Helical" evidence="7">
    <location>
        <begin position="212"/>
        <end position="231"/>
    </location>
</feature>
<gene>
    <name evidence="9" type="ORF">DFR34_106109</name>
</gene>
<dbReference type="PRINTS" id="PR00812">
    <property type="entry name" value="BCTERIALGSPF"/>
</dbReference>
<organism evidence="9 10">
    <name type="scientific">Rivihabitans pingtungensis</name>
    <dbReference type="NCBI Taxonomy" id="1054498"/>
    <lineage>
        <taxon>Bacteria</taxon>
        <taxon>Pseudomonadati</taxon>
        <taxon>Pseudomonadota</taxon>
        <taxon>Betaproteobacteria</taxon>
        <taxon>Neisseriales</taxon>
        <taxon>Aquaspirillaceae</taxon>
        <taxon>Rivihabitans</taxon>
    </lineage>
</organism>
<dbReference type="GO" id="GO:0005886">
    <property type="term" value="C:plasma membrane"/>
    <property type="evidence" value="ECO:0007669"/>
    <property type="project" value="UniProtKB-SubCell"/>
</dbReference>
<evidence type="ECO:0000256" key="2">
    <source>
        <dbReference type="ARBA" id="ARBA00005745"/>
    </source>
</evidence>
<comment type="similarity">
    <text evidence="2">Belongs to the GSP F family.</text>
</comment>
<dbReference type="Gene3D" id="1.20.81.30">
    <property type="entry name" value="Type II secretion system (T2SS), domain F"/>
    <property type="match status" value="2"/>
</dbReference>
<keyword evidence="3" id="KW-1003">Cell membrane</keyword>
<evidence type="ECO:0000256" key="7">
    <source>
        <dbReference type="SAM" id="Phobius"/>
    </source>
</evidence>
<feature type="domain" description="Type II secretion system protein GspF" evidence="8">
    <location>
        <begin position="65"/>
        <end position="182"/>
    </location>
</feature>
<evidence type="ECO:0000256" key="6">
    <source>
        <dbReference type="ARBA" id="ARBA00023136"/>
    </source>
</evidence>
<accession>A0A318L1R4</accession>
<evidence type="ECO:0000313" key="10">
    <source>
        <dbReference type="Proteomes" id="UP000247555"/>
    </source>
</evidence>
<evidence type="ECO:0000256" key="5">
    <source>
        <dbReference type="ARBA" id="ARBA00022989"/>
    </source>
</evidence>
<feature type="transmembrane region" description="Helical" evidence="7">
    <location>
        <begin position="159"/>
        <end position="181"/>
    </location>
</feature>
<comment type="caution">
    <text evidence="9">The sequence shown here is derived from an EMBL/GenBank/DDBJ whole genome shotgun (WGS) entry which is preliminary data.</text>
</comment>
<sequence length="397" mass="42718">MRRYRFRAVHTDGRVVHGVRQAANDAALAQRLARNGLTLLRARPCRATRGLTASEQAEWCFHLEQLLRAGVPLLDALGSVRDAQDHRRPRDAMAMLVDAVHDGQRLSEAMAAQAESFSPLLCGLVQAGETAGELASTLARLADSLRRDEALRAHLRKSLLYPAFVLVLVLLVAALMLTQVVPQLADLLASTGESLPWSTQALLATSALLQQYGAPLAVAGLALAIGLPWLARQWPWLATARDQLALRLPLWGPLQHKRELARFAEALAMLSASGVPLLDALRVGEAVIDNQVLRHGVSLARRHIANGSGLSDGFAAVGILPPLALRMLRVGESSGELARALAQVSDSYQREVRLASERLLTLLEPTLTVLLGGLLLWMVSAVLGPVYSALTRLGASA</sequence>
<dbReference type="OrthoDB" id="9805682at2"/>
<dbReference type="RefSeq" id="WP_110390385.1">
    <property type="nucleotide sequence ID" value="NZ_QJKI01000006.1"/>
</dbReference>
<keyword evidence="5 7" id="KW-1133">Transmembrane helix</keyword>
<dbReference type="InterPro" id="IPR042094">
    <property type="entry name" value="T2SS_GspF_sf"/>
</dbReference>